<evidence type="ECO:0000313" key="2">
    <source>
        <dbReference type="EMBL" id="KAG9323968.1"/>
    </source>
</evidence>
<feature type="compositionally biased region" description="Low complexity" evidence="1">
    <location>
        <begin position="957"/>
        <end position="971"/>
    </location>
</feature>
<proteinExistence type="predicted"/>
<feature type="compositionally biased region" description="Basic and acidic residues" evidence="1">
    <location>
        <begin position="55"/>
        <end position="80"/>
    </location>
</feature>
<feature type="compositionally biased region" description="Polar residues" evidence="1">
    <location>
        <begin position="137"/>
        <end position="149"/>
    </location>
</feature>
<feature type="compositionally biased region" description="Low complexity" evidence="1">
    <location>
        <begin position="536"/>
        <end position="561"/>
    </location>
</feature>
<feature type="region of interest" description="Disordered" evidence="1">
    <location>
        <begin position="256"/>
        <end position="291"/>
    </location>
</feature>
<feature type="region of interest" description="Disordered" evidence="1">
    <location>
        <begin position="955"/>
        <end position="1079"/>
    </location>
</feature>
<feature type="compositionally biased region" description="Polar residues" evidence="1">
    <location>
        <begin position="851"/>
        <end position="864"/>
    </location>
</feature>
<accession>A0A9P8A349</accession>
<organism evidence="2 3">
    <name type="scientific">Mortierella alpina</name>
    <name type="common">Oleaginous fungus</name>
    <name type="synonym">Mortierella renispora</name>
    <dbReference type="NCBI Taxonomy" id="64518"/>
    <lineage>
        <taxon>Eukaryota</taxon>
        <taxon>Fungi</taxon>
        <taxon>Fungi incertae sedis</taxon>
        <taxon>Mucoromycota</taxon>
        <taxon>Mortierellomycotina</taxon>
        <taxon>Mortierellomycetes</taxon>
        <taxon>Mortierellales</taxon>
        <taxon>Mortierellaceae</taxon>
        <taxon>Mortierella</taxon>
    </lineage>
</organism>
<feature type="compositionally biased region" description="Polar residues" evidence="1">
    <location>
        <begin position="219"/>
        <end position="230"/>
    </location>
</feature>
<feature type="region of interest" description="Disordered" evidence="1">
    <location>
        <begin position="536"/>
        <end position="602"/>
    </location>
</feature>
<gene>
    <name evidence="2" type="ORF">KVV02_003239</name>
</gene>
<feature type="compositionally biased region" description="Polar residues" evidence="1">
    <location>
        <begin position="502"/>
        <end position="517"/>
    </location>
</feature>
<feature type="region of interest" description="Disordered" evidence="1">
    <location>
        <begin position="208"/>
        <end position="242"/>
    </location>
</feature>
<feature type="compositionally biased region" description="Polar residues" evidence="1">
    <location>
        <begin position="438"/>
        <end position="451"/>
    </location>
</feature>
<feature type="compositionally biased region" description="Basic and acidic residues" evidence="1">
    <location>
        <begin position="1056"/>
        <end position="1066"/>
    </location>
</feature>
<feature type="region of interest" description="Disordered" evidence="1">
    <location>
        <begin position="737"/>
        <end position="810"/>
    </location>
</feature>
<reference evidence="2" key="1">
    <citation type="submission" date="2021-07" db="EMBL/GenBank/DDBJ databases">
        <title>Draft genome of Mortierella alpina, strain LL118, isolated from an aspen leaf litter sample.</title>
        <authorList>
            <person name="Yang S."/>
            <person name="Vinatzer B.A."/>
        </authorList>
    </citation>
    <scope>NUCLEOTIDE SEQUENCE</scope>
    <source>
        <strain evidence="2">LL118</strain>
    </source>
</reference>
<comment type="caution">
    <text evidence="2">The sequence shown here is derived from an EMBL/GenBank/DDBJ whole genome shotgun (WGS) entry which is preliminary data.</text>
</comment>
<feature type="region of interest" description="Disordered" evidence="1">
    <location>
        <begin position="649"/>
        <end position="671"/>
    </location>
</feature>
<feature type="region of interest" description="Disordered" evidence="1">
    <location>
        <begin position="841"/>
        <end position="867"/>
    </location>
</feature>
<feature type="region of interest" description="Disordered" evidence="1">
    <location>
        <begin position="470"/>
        <end position="521"/>
    </location>
</feature>
<feature type="compositionally biased region" description="Polar residues" evidence="1">
    <location>
        <begin position="1043"/>
        <end position="1055"/>
    </location>
</feature>
<protein>
    <submittedName>
        <fullName evidence="2">Uncharacterized protein</fullName>
    </submittedName>
</protein>
<feature type="region of interest" description="Disordered" evidence="1">
    <location>
        <begin position="438"/>
        <end position="458"/>
    </location>
</feature>
<evidence type="ECO:0000256" key="1">
    <source>
        <dbReference type="SAM" id="MobiDB-lite"/>
    </source>
</evidence>
<feature type="compositionally biased region" description="Basic and acidic residues" evidence="1">
    <location>
        <begin position="564"/>
        <end position="579"/>
    </location>
</feature>
<feature type="region of interest" description="Disordered" evidence="1">
    <location>
        <begin position="31"/>
        <end position="158"/>
    </location>
</feature>
<feature type="compositionally biased region" description="Low complexity" evidence="1">
    <location>
        <begin position="1004"/>
        <end position="1032"/>
    </location>
</feature>
<feature type="compositionally biased region" description="Low complexity" evidence="1">
    <location>
        <begin position="582"/>
        <end position="595"/>
    </location>
</feature>
<feature type="compositionally biased region" description="Basic and acidic residues" evidence="1">
    <location>
        <begin position="103"/>
        <end position="133"/>
    </location>
</feature>
<feature type="compositionally biased region" description="Polar residues" evidence="1">
    <location>
        <begin position="379"/>
        <end position="391"/>
    </location>
</feature>
<dbReference type="Proteomes" id="UP000717515">
    <property type="component" value="Unassembled WGS sequence"/>
</dbReference>
<dbReference type="AlphaFoldDB" id="A0A9P8A349"/>
<name>A0A9P8A349_MORAP</name>
<feature type="compositionally biased region" description="Basic and acidic residues" evidence="1">
    <location>
        <begin position="471"/>
        <end position="488"/>
    </location>
</feature>
<feature type="compositionally biased region" description="Basic residues" evidence="1">
    <location>
        <begin position="976"/>
        <end position="990"/>
    </location>
</feature>
<sequence>MDHYPPPDQWNYTMTRYHASLIPLCQIEEPPTFYEGMDDHPPVETDNDDSDSFFLEERDIRERGTDRSRDRDRDREREYNNSDENISLSSIAKPHPQTLNYSHYDHTSHSQEHLQQHQERKRLQMQDEAREGLASHVLQSSEGQSYRSSMTKDEHDKTRLDQETAFSLTKQQRQRNRTIDSSGEQIFFYDGPDLLHAKLHTGCGPDPVTSDGSAGPRIHSSTEPFNNINGHSKMPLQRSTSGALSRTISGYLAKKDLLPSSLPPTSKTRPSILMRGFSADSNSRSDNDQKNRGAFFATGLTTTTGVNESSSGSGTVRRKATAKERLVAMVTRGATGASTVSSGSKDFGNAGAHESSLPIKAHRNSMDERSSPRLGHSPILSQTHSRRQGSPSVGRAGYHEYVGLSTGTGASSPPDTMMGFPYNNSSLLISTDIARGTPSTKVAPTLRTSRSNKPRPFSVATMEKLMASNGNRHDAYPHAHKEELSPRQEKHRSLHPHDLPFKSQQPQYRQHQHSVSNDVLVRGNTEDADLRSKIVSSGSHPLLSTLGSPSSPTAGGLSSPPFSTERRDSKGKEPADRSNEILSVSSSKVLKTTTTPEPALNDLSSNVGAVLVHEHHIHHHYYCQHCPPLVQANADDLLDLEQQYNNTAAQRHLQRRPESKSFVPNASEYRKGRPLILDTTMSASPTTEHGYGSFAPGFEDGGTPKHPIVQNKKKSILGTMSMTSSMRKRFFAEQKKELLQQQGQGRRGSERQVSPLSSSISGFDREDEAYGPSGASTRVRRNQGRPLLEGLSDDDDEYGLGHSSNIQGTQRESVLVAENGQQEQQRAKFLSRLKRFLLRPSPFAKSPPTPTAGSLINSSSSTPATPIDMRAAATVRVTKTRWARSGNNLQDHLAQDDLDADRSSLEGQLFYYPSQRESRRRWTHQEMFEPPAAAASAPPPTSATPRREKLGIRAQFQQQQPSSQLLSPLSPTDVHPHHHHQHHHHHHHHDHPPGHDHQHHQHLHLAQTPLTAQQQPPQSPPAAVDARSAADSNSRRSPKSAISVLSSLPMSISATTHEKELSDHDTPPTPCSTAPSNVATTKEMKNATASMSFNNASAL</sequence>
<evidence type="ECO:0000313" key="3">
    <source>
        <dbReference type="Proteomes" id="UP000717515"/>
    </source>
</evidence>
<dbReference type="EMBL" id="JAIFTL010000082">
    <property type="protein sequence ID" value="KAG9323968.1"/>
    <property type="molecule type" value="Genomic_DNA"/>
</dbReference>
<feature type="region of interest" description="Disordered" evidence="1">
    <location>
        <begin position="336"/>
        <end position="396"/>
    </location>
</feature>